<dbReference type="EMBL" id="JABWUV010000022">
    <property type="protein sequence ID" value="KAF6279157.1"/>
    <property type="molecule type" value="Genomic_DNA"/>
</dbReference>
<feature type="compositionally biased region" description="Polar residues" evidence="1">
    <location>
        <begin position="1"/>
        <end position="19"/>
    </location>
</feature>
<gene>
    <name evidence="2" type="ORF">mMyoMyo1_010200</name>
</gene>
<accession>A0A7J7RT16</accession>
<reference evidence="2 3" key="1">
    <citation type="journal article" date="2020" name="Nature">
        <title>Six reference-quality genomes reveal evolution of bat adaptations.</title>
        <authorList>
            <person name="Jebb D."/>
            <person name="Huang Z."/>
            <person name="Pippel M."/>
            <person name="Hughes G.M."/>
            <person name="Lavrichenko K."/>
            <person name="Devanna P."/>
            <person name="Winkler S."/>
            <person name="Jermiin L.S."/>
            <person name="Skirmuntt E.C."/>
            <person name="Katzourakis A."/>
            <person name="Burkitt-Gray L."/>
            <person name="Ray D.A."/>
            <person name="Sullivan K.A.M."/>
            <person name="Roscito J.G."/>
            <person name="Kirilenko B.M."/>
            <person name="Davalos L.M."/>
            <person name="Corthals A.P."/>
            <person name="Power M.L."/>
            <person name="Jones G."/>
            <person name="Ransome R.D."/>
            <person name="Dechmann D.K.N."/>
            <person name="Locatelli A.G."/>
            <person name="Puechmaille S.J."/>
            <person name="Fedrigo O."/>
            <person name="Jarvis E.D."/>
            <person name="Hiller M."/>
            <person name="Vernes S.C."/>
            <person name="Myers E.W."/>
            <person name="Teeling E.C."/>
        </authorList>
    </citation>
    <scope>NUCLEOTIDE SEQUENCE [LARGE SCALE GENOMIC DNA]</scope>
    <source>
        <strain evidence="2">MMyoMyo1</strain>
        <tissue evidence="2">Flight muscle</tissue>
    </source>
</reference>
<evidence type="ECO:0000313" key="3">
    <source>
        <dbReference type="Proteomes" id="UP000527355"/>
    </source>
</evidence>
<protein>
    <submittedName>
        <fullName evidence="2">Uncharacterized protein</fullName>
    </submittedName>
</protein>
<sequence>MRAPPGTQQPSALSSQAGSCHTERPSRTCLTDLRRWLPWVEAGATPLPRPGSPQGEFSGVAAVMVLLLSFSQIRGTRRPGVALPQRTPAAVGSSSEVGNWAGNEEKKRKLLTFWANSSVEE</sequence>
<evidence type="ECO:0000256" key="1">
    <source>
        <dbReference type="SAM" id="MobiDB-lite"/>
    </source>
</evidence>
<keyword evidence="3" id="KW-1185">Reference proteome</keyword>
<feature type="region of interest" description="Disordered" evidence="1">
    <location>
        <begin position="1"/>
        <end position="26"/>
    </location>
</feature>
<dbReference type="AlphaFoldDB" id="A0A7J7RT16"/>
<dbReference type="Proteomes" id="UP000527355">
    <property type="component" value="Unassembled WGS sequence"/>
</dbReference>
<name>A0A7J7RT16_MYOMY</name>
<organism evidence="2 3">
    <name type="scientific">Myotis myotis</name>
    <name type="common">Greater mouse-eared bat</name>
    <name type="synonym">Vespertilio myotis</name>
    <dbReference type="NCBI Taxonomy" id="51298"/>
    <lineage>
        <taxon>Eukaryota</taxon>
        <taxon>Metazoa</taxon>
        <taxon>Chordata</taxon>
        <taxon>Craniata</taxon>
        <taxon>Vertebrata</taxon>
        <taxon>Euteleostomi</taxon>
        <taxon>Mammalia</taxon>
        <taxon>Eutheria</taxon>
        <taxon>Laurasiatheria</taxon>
        <taxon>Chiroptera</taxon>
        <taxon>Yangochiroptera</taxon>
        <taxon>Vespertilionidae</taxon>
        <taxon>Myotis</taxon>
    </lineage>
</organism>
<evidence type="ECO:0000313" key="2">
    <source>
        <dbReference type="EMBL" id="KAF6279157.1"/>
    </source>
</evidence>
<proteinExistence type="predicted"/>
<comment type="caution">
    <text evidence="2">The sequence shown here is derived from an EMBL/GenBank/DDBJ whole genome shotgun (WGS) entry which is preliminary data.</text>
</comment>